<accession>A0AAW1KLC2</accession>
<reference evidence="1 2" key="1">
    <citation type="journal article" date="2024" name="BMC Genomics">
        <title>De novo assembly and annotation of Popillia japonica's genome with initial clues to its potential as an invasive pest.</title>
        <authorList>
            <person name="Cucini C."/>
            <person name="Boschi S."/>
            <person name="Funari R."/>
            <person name="Cardaioli E."/>
            <person name="Iannotti N."/>
            <person name="Marturano G."/>
            <person name="Paoli F."/>
            <person name="Bruttini M."/>
            <person name="Carapelli A."/>
            <person name="Frati F."/>
            <person name="Nardi F."/>
        </authorList>
    </citation>
    <scope>NUCLEOTIDE SEQUENCE [LARGE SCALE GENOMIC DNA]</scope>
    <source>
        <strain evidence="1">DMR45628</strain>
    </source>
</reference>
<gene>
    <name evidence="1" type="ORF">QE152_g22286</name>
</gene>
<dbReference type="Proteomes" id="UP001458880">
    <property type="component" value="Unassembled WGS sequence"/>
</dbReference>
<proteinExistence type="predicted"/>
<sequence>MRTAITKCWNKILDFQAIEETSDDEENVPLSMLKEKQKKYLDKTVDDVICLLNLIRPEETCLRNDIEDWNKDAVSQLDNSDYSSDDNEEDGTLKIRVNKLVQQKHLEL</sequence>
<dbReference type="EMBL" id="JASPKY010000213">
    <property type="protein sequence ID" value="KAK9720103.1"/>
    <property type="molecule type" value="Genomic_DNA"/>
</dbReference>
<evidence type="ECO:0000313" key="1">
    <source>
        <dbReference type="EMBL" id="KAK9720103.1"/>
    </source>
</evidence>
<dbReference type="AlphaFoldDB" id="A0AAW1KLC2"/>
<evidence type="ECO:0000313" key="2">
    <source>
        <dbReference type="Proteomes" id="UP001458880"/>
    </source>
</evidence>
<comment type="caution">
    <text evidence="1">The sequence shown here is derived from an EMBL/GenBank/DDBJ whole genome shotgun (WGS) entry which is preliminary data.</text>
</comment>
<organism evidence="1 2">
    <name type="scientific">Popillia japonica</name>
    <name type="common">Japanese beetle</name>
    <dbReference type="NCBI Taxonomy" id="7064"/>
    <lineage>
        <taxon>Eukaryota</taxon>
        <taxon>Metazoa</taxon>
        <taxon>Ecdysozoa</taxon>
        <taxon>Arthropoda</taxon>
        <taxon>Hexapoda</taxon>
        <taxon>Insecta</taxon>
        <taxon>Pterygota</taxon>
        <taxon>Neoptera</taxon>
        <taxon>Endopterygota</taxon>
        <taxon>Coleoptera</taxon>
        <taxon>Polyphaga</taxon>
        <taxon>Scarabaeiformia</taxon>
        <taxon>Scarabaeidae</taxon>
        <taxon>Rutelinae</taxon>
        <taxon>Popillia</taxon>
    </lineage>
</organism>
<keyword evidence="2" id="KW-1185">Reference proteome</keyword>
<name>A0AAW1KLC2_POPJA</name>
<protein>
    <submittedName>
        <fullName evidence="1">Uncharacterized protein</fullName>
    </submittedName>
</protein>